<dbReference type="InterPro" id="IPR015089">
    <property type="entry name" value="UQCR"/>
</dbReference>
<dbReference type="PANTHER" id="PTHR15420:SF2">
    <property type="entry name" value="CYTOCHROME B-C1 COMPLEX SUBUNIT 10"/>
    <property type="match status" value="1"/>
</dbReference>
<dbReference type="Gene3D" id="1.20.5.220">
    <property type="match status" value="1"/>
</dbReference>
<reference evidence="3" key="1">
    <citation type="submission" date="2024-02" db="UniProtKB">
        <authorList>
            <consortium name="WormBaseParasite"/>
        </authorList>
    </citation>
    <scope>IDENTIFICATION</scope>
</reference>
<protein>
    <submittedName>
        <fullName evidence="3">Uncharacterized protein</fullName>
    </submittedName>
</protein>
<dbReference type="GO" id="GO:0006122">
    <property type="term" value="P:mitochondrial electron transport, ubiquinol to cytochrome c"/>
    <property type="evidence" value="ECO:0007669"/>
    <property type="project" value="InterPro"/>
</dbReference>
<dbReference type="SUPFAM" id="SSF81518">
    <property type="entry name" value="Subunit XI (6.4 kDa protein) of cytochrome bc1 complex (Ubiquinol-cytochrome c reductase)"/>
    <property type="match status" value="1"/>
</dbReference>
<keyword evidence="1" id="KW-0472">Membrane</keyword>
<organism evidence="2 3">
    <name type="scientific">Mesorhabditis belari</name>
    <dbReference type="NCBI Taxonomy" id="2138241"/>
    <lineage>
        <taxon>Eukaryota</taxon>
        <taxon>Metazoa</taxon>
        <taxon>Ecdysozoa</taxon>
        <taxon>Nematoda</taxon>
        <taxon>Chromadorea</taxon>
        <taxon>Rhabditida</taxon>
        <taxon>Rhabditina</taxon>
        <taxon>Rhabditomorpha</taxon>
        <taxon>Rhabditoidea</taxon>
        <taxon>Rhabditidae</taxon>
        <taxon>Mesorhabditinae</taxon>
        <taxon>Mesorhabditis</taxon>
    </lineage>
</organism>
<accession>A0AAF3F1Y3</accession>
<sequence>MLGGLYLRSGPFFKKAFTKPQYWPTYGVYGATAFLLAIYICDWKAVGQYVPLWNKRYISDGLKQVNDSFYSSQPPAAQ</sequence>
<dbReference type="InterPro" id="IPR029027">
    <property type="entry name" value="Single_a-helix_sf"/>
</dbReference>
<keyword evidence="2" id="KW-1185">Reference proteome</keyword>
<dbReference type="Proteomes" id="UP000887575">
    <property type="component" value="Unassembled WGS sequence"/>
</dbReference>
<evidence type="ECO:0000256" key="1">
    <source>
        <dbReference type="SAM" id="Phobius"/>
    </source>
</evidence>
<evidence type="ECO:0000313" key="3">
    <source>
        <dbReference type="WBParaSite" id="MBELARI_LOCUS20518"/>
    </source>
</evidence>
<evidence type="ECO:0000313" key="2">
    <source>
        <dbReference type="Proteomes" id="UP000887575"/>
    </source>
</evidence>
<dbReference type="AlphaFoldDB" id="A0AAF3F1Y3"/>
<name>A0AAF3F1Y3_9BILA</name>
<dbReference type="PANTHER" id="PTHR15420">
    <property type="entry name" value="UBIQUINOL-CYTOCHROME C REDUCTASE COMPLEX 6.4 KD PROTEIN"/>
    <property type="match status" value="1"/>
</dbReference>
<keyword evidence="1" id="KW-0812">Transmembrane</keyword>
<feature type="transmembrane region" description="Helical" evidence="1">
    <location>
        <begin position="26"/>
        <end position="46"/>
    </location>
</feature>
<keyword evidence="1" id="KW-1133">Transmembrane helix</keyword>
<dbReference type="Pfam" id="PF08997">
    <property type="entry name" value="UCR_6-4kD"/>
    <property type="match status" value="1"/>
</dbReference>
<proteinExistence type="predicted"/>
<dbReference type="WBParaSite" id="MBELARI_LOCUS20518">
    <property type="protein sequence ID" value="MBELARI_LOCUS20518"/>
    <property type="gene ID" value="MBELARI_LOCUS20518"/>
</dbReference>
<dbReference type="GO" id="GO:0005743">
    <property type="term" value="C:mitochondrial inner membrane"/>
    <property type="evidence" value="ECO:0007669"/>
    <property type="project" value="TreeGrafter"/>
</dbReference>